<keyword evidence="4" id="KW-1185">Reference proteome</keyword>
<keyword evidence="1" id="KW-0472">Membrane</keyword>
<dbReference type="InterPro" id="IPR010627">
    <property type="entry name" value="Prepilin_pept_A24_N"/>
</dbReference>
<dbReference type="PANTHER" id="PTHR30487:SF0">
    <property type="entry name" value="PREPILIN LEADER PEPTIDASE_N-METHYLTRANSFERASE-RELATED"/>
    <property type="match status" value="1"/>
</dbReference>
<name>A0A517WQM8_9PLAN</name>
<sequence length="355" mass="40450">MQNRPSFPMFKLLICSLSVLLIVFFLFLPTIEFFSDDSTLQSTASSNELEDQSLYDLILLYATSLFATVSFFALGAAVGSYLNVIVYRVPRKLPLTFSRSSCPACGSPIKLSDNIPLISWLRLKGRCRDCQAPINIRYPLVEFSVAAIFLILYFRELISGGANIPFREPNLYNGVLWILFYTKWDLVRLYLLHCFMLTSLLGWALINADGFRIPISSLLTCLCIVLIAILIWPDLIPLKSTLHSVHAPHRSDVLISLFFGTVSGALFAPVLVWIIRKTGLSDFTHLNSVNYSFILCGMIYGWQAMLTIFLMTFIFILLQQISTRHFEIHVLRAPGYAVFLSVFAFHYFWRSLAWF</sequence>
<evidence type="ECO:0000259" key="2">
    <source>
        <dbReference type="Pfam" id="PF06750"/>
    </source>
</evidence>
<feature type="transmembrane region" description="Helical" evidence="1">
    <location>
        <begin position="58"/>
        <end position="82"/>
    </location>
</feature>
<dbReference type="Pfam" id="PF06750">
    <property type="entry name" value="A24_N_bact"/>
    <property type="match status" value="1"/>
</dbReference>
<dbReference type="EMBL" id="CP037422">
    <property type="protein sequence ID" value="QDU07560.1"/>
    <property type="molecule type" value="Genomic_DNA"/>
</dbReference>
<dbReference type="GO" id="GO:0004190">
    <property type="term" value="F:aspartic-type endopeptidase activity"/>
    <property type="evidence" value="ECO:0007669"/>
    <property type="project" value="TreeGrafter"/>
</dbReference>
<dbReference type="AlphaFoldDB" id="A0A517WQM8"/>
<proteinExistence type="predicted"/>
<feature type="transmembrane region" description="Helical" evidence="1">
    <location>
        <begin position="212"/>
        <end position="232"/>
    </location>
</feature>
<feature type="transmembrane region" description="Helical" evidence="1">
    <location>
        <begin position="330"/>
        <end position="349"/>
    </location>
</feature>
<feature type="transmembrane region" description="Helical" evidence="1">
    <location>
        <begin position="12"/>
        <end position="31"/>
    </location>
</feature>
<evidence type="ECO:0000256" key="1">
    <source>
        <dbReference type="SAM" id="Phobius"/>
    </source>
</evidence>
<feature type="domain" description="Prepilin peptidase A24 N-terminal" evidence="2">
    <location>
        <begin position="74"/>
        <end position="154"/>
    </location>
</feature>
<keyword evidence="1" id="KW-0812">Transmembrane</keyword>
<gene>
    <name evidence="3" type="primary">pppA_1</name>
    <name evidence="3" type="ORF">V202x_09180</name>
</gene>
<dbReference type="InterPro" id="IPR050882">
    <property type="entry name" value="Prepilin_peptidase/N-MTase"/>
</dbReference>
<accession>A0A517WQM8</accession>
<dbReference type="RefSeq" id="WP_145171599.1">
    <property type="nucleotide sequence ID" value="NZ_CP037422.1"/>
</dbReference>
<feature type="transmembrane region" description="Helical" evidence="1">
    <location>
        <begin position="253"/>
        <end position="275"/>
    </location>
</feature>
<organism evidence="3 4">
    <name type="scientific">Gimesia aquarii</name>
    <dbReference type="NCBI Taxonomy" id="2527964"/>
    <lineage>
        <taxon>Bacteria</taxon>
        <taxon>Pseudomonadati</taxon>
        <taxon>Planctomycetota</taxon>
        <taxon>Planctomycetia</taxon>
        <taxon>Planctomycetales</taxon>
        <taxon>Planctomycetaceae</taxon>
        <taxon>Gimesia</taxon>
    </lineage>
</organism>
<dbReference type="OrthoDB" id="9789291at2"/>
<evidence type="ECO:0000313" key="4">
    <source>
        <dbReference type="Proteomes" id="UP000318384"/>
    </source>
</evidence>
<protein>
    <submittedName>
        <fullName evidence="3">Leader peptidase PppA</fullName>
    </submittedName>
</protein>
<dbReference type="Proteomes" id="UP000318384">
    <property type="component" value="Chromosome"/>
</dbReference>
<dbReference type="GO" id="GO:0006465">
    <property type="term" value="P:signal peptide processing"/>
    <property type="evidence" value="ECO:0007669"/>
    <property type="project" value="TreeGrafter"/>
</dbReference>
<reference evidence="3 4" key="1">
    <citation type="submission" date="2019-03" db="EMBL/GenBank/DDBJ databases">
        <title>Deep-cultivation of Planctomycetes and their phenomic and genomic characterization uncovers novel biology.</title>
        <authorList>
            <person name="Wiegand S."/>
            <person name="Jogler M."/>
            <person name="Boedeker C."/>
            <person name="Pinto D."/>
            <person name="Vollmers J."/>
            <person name="Rivas-Marin E."/>
            <person name="Kohn T."/>
            <person name="Peeters S.H."/>
            <person name="Heuer A."/>
            <person name="Rast P."/>
            <person name="Oberbeckmann S."/>
            <person name="Bunk B."/>
            <person name="Jeske O."/>
            <person name="Meyerdierks A."/>
            <person name="Storesund J.E."/>
            <person name="Kallscheuer N."/>
            <person name="Luecker S."/>
            <person name="Lage O.M."/>
            <person name="Pohl T."/>
            <person name="Merkel B.J."/>
            <person name="Hornburger P."/>
            <person name="Mueller R.-W."/>
            <person name="Bruemmer F."/>
            <person name="Labrenz M."/>
            <person name="Spormann A.M."/>
            <person name="Op den Camp H."/>
            <person name="Overmann J."/>
            <person name="Amann R."/>
            <person name="Jetten M.S.M."/>
            <person name="Mascher T."/>
            <person name="Medema M.H."/>
            <person name="Devos D.P."/>
            <person name="Kaster A.-K."/>
            <person name="Ovreas L."/>
            <person name="Rohde M."/>
            <person name="Galperin M.Y."/>
            <person name="Jogler C."/>
        </authorList>
    </citation>
    <scope>NUCLEOTIDE SEQUENCE [LARGE SCALE GENOMIC DNA]</scope>
    <source>
        <strain evidence="3 4">V202</strain>
    </source>
</reference>
<keyword evidence="1" id="KW-1133">Transmembrane helix</keyword>
<feature type="transmembrane region" description="Helical" evidence="1">
    <location>
        <begin position="189"/>
        <end position="206"/>
    </location>
</feature>
<evidence type="ECO:0000313" key="3">
    <source>
        <dbReference type="EMBL" id="QDU07560.1"/>
    </source>
</evidence>
<feature type="transmembrane region" description="Helical" evidence="1">
    <location>
        <begin position="291"/>
        <end position="318"/>
    </location>
</feature>
<dbReference type="GO" id="GO:0005886">
    <property type="term" value="C:plasma membrane"/>
    <property type="evidence" value="ECO:0007669"/>
    <property type="project" value="TreeGrafter"/>
</dbReference>
<dbReference type="PANTHER" id="PTHR30487">
    <property type="entry name" value="TYPE 4 PREPILIN-LIKE PROTEINS LEADER PEPTIDE-PROCESSING ENZYME"/>
    <property type="match status" value="1"/>
</dbReference>